<dbReference type="RefSeq" id="WP_117613923.1">
    <property type="nucleotide sequence ID" value="NZ_QSVQ01000016.1"/>
</dbReference>
<dbReference type="Proteomes" id="UP000261055">
    <property type="component" value="Unassembled WGS sequence"/>
</dbReference>
<dbReference type="AlphaFoldDB" id="A0A3E5GRA9"/>
<gene>
    <name evidence="1" type="ORF">DXB12_12165</name>
</gene>
<comment type="caution">
    <text evidence="1">The sequence shown here is derived from an EMBL/GenBank/DDBJ whole genome shotgun (WGS) entry which is preliminary data.</text>
</comment>
<keyword evidence="2" id="KW-1185">Reference proteome</keyword>
<sequence length="112" mass="13791">MDYKNYIEIRKISLLYYQYYFVDTGEYLADGIFYQNRITVRYGAEFVREGTRYRFIFCKIRKKDRSIFFKSMEELKKKMLLTGHGDYEYFCERIITTMKRWKDSGNFPNKVV</sequence>
<proteinExistence type="predicted"/>
<protein>
    <submittedName>
        <fullName evidence="1">Uncharacterized protein</fullName>
    </submittedName>
</protein>
<dbReference type="EMBL" id="QSVQ01000016">
    <property type="protein sequence ID" value="RGO48543.1"/>
    <property type="molecule type" value="Genomic_DNA"/>
</dbReference>
<reference evidence="1 2" key="1">
    <citation type="submission" date="2018-08" db="EMBL/GenBank/DDBJ databases">
        <title>A genome reference for cultivated species of the human gut microbiota.</title>
        <authorList>
            <person name="Zou Y."/>
            <person name="Xue W."/>
            <person name="Luo G."/>
        </authorList>
    </citation>
    <scope>NUCLEOTIDE SEQUENCE [LARGE SCALE GENOMIC DNA]</scope>
    <source>
        <strain evidence="1 2">OM02-12</strain>
    </source>
</reference>
<accession>A0A3E5GRA9</accession>
<name>A0A3E5GRA9_9FIRM</name>
<evidence type="ECO:0000313" key="1">
    <source>
        <dbReference type="EMBL" id="RGO48543.1"/>
    </source>
</evidence>
<evidence type="ECO:0000313" key="2">
    <source>
        <dbReference type="Proteomes" id="UP000261055"/>
    </source>
</evidence>
<organism evidence="1 2">
    <name type="scientific">Dorea formicigenerans</name>
    <dbReference type="NCBI Taxonomy" id="39486"/>
    <lineage>
        <taxon>Bacteria</taxon>
        <taxon>Bacillati</taxon>
        <taxon>Bacillota</taxon>
        <taxon>Clostridia</taxon>
        <taxon>Lachnospirales</taxon>
        <taxon>Lachnospiraceae</taxon>
        <taxon>Dorea</taxon>
    </lineage>
</organism>